<comment type="function">
    <text evidence="3">Co-chaperone involved in the maturation of iron-sulfur cluster-containing proteins. Seems to help targeting proteins to be folded toward HscA.</text>
</comment>
<dbReference type="Proteomes" id="UP000326570">
    <property type="component" value="Unassembled WGS sequence"/>
</dbReference>
<comment type="caution">
    <text evidence="5">The sequence shown here is derived from an EMBL/GenBank/DDBJ whole genome shotgun (WGS) entry which is preliminary data.</text>
</comment>
<dbReference type="EMBL" id="VTWT01000011">
    <property type="protein sequence ID" value="KAA9325610.1"/>
    <property type="molecule type" value="Genomic_DNA"/>
</dbReference>
<accession>A0A5N1IQ74</accession>
<evidence type="ECO:0000256" key="3">
    <source>
        <dbReference type="ARBA" id="ARBA00025596"/>
    </source>
</evidence>
<dbReference type="InterPro" id="IPR036386">
    <property type="entry name" value="HscB_C_sf"/>
</dbReference>
<evidence type="ECO:0000256" key="2">
    <source>
        <dbReference type="ARBA" id="ARBA00023186"/>
    </source>
</evidence>
<dbReference type="GO" id="GO:0051259">
    <property type="term" value="P:protein complex oligomerization"/>
    <property type="evidence" value="ECO:0007669"/>
    <property type="project" value="InterPro"/>
</dbReference>
<dbReference type="GO" id="GO:0001671">
    <property type="term" value="F:ATPase activator activity"/>
    <property type="evidence" value="ECO:0007669"/>
    <property type="project" value="InterPro"/>
</dbReference>
<dbReference type="SUPFAM" id="SSF47144">
    <property type="entry name" value="HSC20 (HSCB), C-terminal oligomerisation domain"/>
    <property type="match status" value="1"/>
</dbReference>
<sequence>MNYFEFYTIPESFYPDEKTVKAKFYENSRKFHPDFHAGAAPEKQREILELSTLNTNAYKTLSNFESRLHYILEQHGLVGEGTKNELPQAFLLDMMDLNERLMDLEFDFDPEAVAGLQTEFDTVWGNLEAEGQPLLESYAELTEAEKTQALEHIKIYYLKRKYLLRIKETLSTFANRS</sequence>
<dbReference type="InterPro" id="IPR004640">
    <property type="entry name" value="HscB"/>
</dbReference>
<dbReference type="RefSeq" id="WP_150905229.1">
    <property type="nucleotide sequence ID" value="NZ_VTWT01000011.1"/>
</dbReference>
<protein>
    <submittedName>
        <fullName evidence="5">Co-chaperone Hsc20</fullName>
    </submittedName>
</protein>
<dbReference type="InterPro" id="IPR009073">
    <property type="entry name" value="HscB_oligo_C"/>
</dbReference>
<gene>
    <name evidence="5" type="ORF">F0P94_16865</name>
</gene>
<dbReference type="GO" id="GO:0051087">
    <property type="term" value="F:protein-folding chaperone binding"/>
    <property type="evidence" value="ECO:0007669"/>
    <property type="project" value="InterPro"/>
</dbReference>
<dbReference type="SUPFAM" id="SSF46565">
    <property type="entry name" value="Chaperone J-domain"/>
    <property type="match status" value="1"/>
</dbReference>
<evidence type="ECO:0000313" key="5">
    <source>
        <dbReference type="EMBL" id="KAA9325610.1"/>
    </source>
</evidence>
<dbReference type="PANTHER" id="PTHR14021">
    <property type="entry name" value="IRON-SULFUR CLUSTER CO-CHAPERONE PROTEIN HSCB"/>
    <property type="match status" value="1"/>
</dbReference>
<dbReference type="PROSITE" id="PS50076">
    <property type="entry name" value="DNAJ_2"/>
    <property type="match status" value="1"/>
</dbReference>
<dbReference type="Pfam" id="PF07743">
    <property type="entry name" value="HSCB_C"/>
    <property type="match status" value="1"/>
</dbReference>
<keyword evidence="2" id="KW-0143">Chaperone</keyword>
<evidence type="ECO:0000259" key="4">
    <source>
        <dbReference type="PROSITE" id="PS50076"/>
    </source>
</evidence>
<dbReference type="GO" id="GO:0044571">
    <property type="term" value="P:[2Fe-2S] cluster assembly"/>
    <property type="evidence" value="ECO:0007669"/>
    <property type="project" value="InterPro"/>
</dbReference>
<organism evidence="5 6">
    <name type="scientific">Adhaeribacter soli</name>
    <dbReference type="NCBI Taxonomy" id="2607655"/>
    <lineage>
        <taxon>Bacteria</taxon>
        <taxon>Pseudomonadati</taxon>
        <taxon>Bacteroidota</taxon>
        <taxon>Cytophagia</taxon>
        <taxon>Cytophagales</taxon>
        <taxon>Hymenobacteraceae</taxon>
        <taxon>Adhaeribacter</taxon>
    </lineage>
</organism>
<proteinExistence type="inferred from homology"/>
<feature type="domain" description="J" evidence="4">
    <location>
        <begin position="2"/>
        <end position="76"/>
    </location>
</feature>
<dbReference type="Gene3D" id="1.10.287.110">
    <property type="entry name" value="DnaJ domain"/>
    <property type="match status" value="1"/>
</dbReference>
<dbReference type="InterPro" id="IPR001623">
    <property type="entry name" value="DnaJ_domain"/>
</dbReference>
<reference evidence="5 6" key="1">
    <citation type="submission" date="2019-09" db="EMBL/GenBank/DDBJ databases">
        <title>Genome sequence of Adhaeribacter sp. M2.</title>
        <authorList>
            <person name="Srinivasan S."/>
        </authorList>
    </citation>
    <scope>NUCLEOTIDE SEQUENCE [LARGE SCALE GENOMIC DNA]</scope>
    <source>
        <strain evidence="5 6">M2</strain>
    </source>
</reference>
<keyword evidence="6" id="KW-1185">Reference proteome</keyword>
<name>A0A5N1IQ74_9BACT</name>
<dbReference type="PANTHER" id="PTHR14021:SF15">
    <property type="entry name" value="IRON-SULFUR CLUSTER CO-CHAPERONE PROTEIN HSCB"/>
    <property type="match status" value="1"/>
</dbReference>
<comment type="similarity">
    <text evidence="1">Belongs to the HscB family.</text>
</comment>
<evidence type="ECO:0000256" key="1">
    <source>
        <dbReference type="ARBA" id="ARBA00010476"/>
    </source>
</evidence>
<dbReference type="Gene3D" id="1.20.1280.20">
    <property type="entry name" value="HscB, C-terminal domain"/>
    <property type="match status" value="1"/>
</dbReference>
<dbReference type="InterPro" id="IPR036869">
    <property type="entry name" value="J_dom_sf"/>
</dbReference>
<evidence type="ECO:0000313" key="6">
    <source>
        <dbReference type="Proteomes" id="UP000326570"/>
    </source>
</evidence>
<dbReference type="AlphaFoldDB" id="A0A5N1IQ74"/>